<gene>
    <name evidence="2" type="ORF">MERR_LOCUS15090</name>
    <name evidence="3" type="ORF">MERR_LOCUS45979</name>
</gene>
<dbReference type="Proteomes" id="UP000467841">
    <property type="component" value="Unassembled WGS sequence"/>
</dbReference>
<feature type="domain" description="Retrovirus-related Pol polyprotein from transposon TNT 1-94-like beta-barrel" evidence="1">
    <location>
        <begin position="33"/>
        <end position="107"/>
    </location>
</feature>
<name>A0A6D2L2P8_9BRAS</name>
<evidence type="ECO:0000313" key="3">
    <source>
        <dbReference type="EMBL" id="CAA7058743.1"/>
    </source>
</evidence>
<organism evidence="3 4">
    <name type="scientific">Microthlaspi erraticum</name>
    <dbReference type="NCBI Taxonomy" id="1685480"/>
    <lineage>
        <taxon>Eukaryota</taxon>
        <taxon>Viridiplantae</taxon>
        <taxon>Streptophyta</taxon>
        <taxon>Embryophyta</taxon>
        <taxon>Tracheophyta</taxon>
        <taxon>Spermatophyta</taxon>
        <taxon>Magnoliopsida</taxon>
        <taxon>eudicotyledons</taxon>
        <taxon>Gunneridae</taxon>
        <taxon>Pentapetalae</taxon>
        <taxon>rosids</taxon>
        <taxon>malvids</taxon>
        <taxon>Brassicales</taxon>
        <taxon>Brassicaceae</taxon>
        <taxon>Coluteocarpeae</taxon>
        <taxon>Microthlaspi</taxon>
    </lineage>
</organism>
<dbReference type="Pfam" id="PF22936">
    <property type="entry name" value="Pol_BBD"/>
    <property type="match status" value="2"/>
</dbReference>
<dbReference type="OrthoDB" id="1055506at2759"/>
<sequence>MAAANVDYLMLVEESYGEFTFDEDMWMIYAKSTTNHMTPHEKYFTTLDRTHKGKVGLVGGKFLKVEGRGDVKIMMKEGKKKTFNNVLFVPELNRNVLSLDQMIARGYEVTMEPSFHDRTGAVFGDTVWDERGPALRLKVIEGKEQRPAGREEAEEEDEIVVEYVMAAPFSKSDLTYDEDLWMVSGHATIHMTPYENVFTDLDRRHKAMVGLADGNVMMVEGKGDVKIVMKDGKKKTTIENVLFVPQISRNVLSLSQMEFKGCSFREGGRGECIISDHVGAVFGDTVWDKKDMALRMHVIKGNLTA</sequence>
<proteinExistence type="predicted"/>
<reference evidence="3 4" key="1">
    <citation type="submission" date="2020-01" db="EMBL/GenBank/DDBJ databases">
        <authorList>
            <person name="Mishra B."/>
        </authorList>
    </citation>
    <scope>NUCLEOTIDE SEQUENCE [LARGE SCALE GENOMIC DNA]</scope>
</reference>
<protein>
    <recommendedName>
        <fullName evidence="1">Retrovirus-related Pol polyprotein from transposon TNT 1-94-like beta-barrel domain-containing protein</fullName>
    </recommendedName>
</protein>
<evidence type="ECO:0000313" key="4">
    <source>
        <dbReference type="Proteomes" id="UP000467841"/>
    </source>
</evidence>
<accession>A0A6D2L2P8</accession>
<dbReference type="EMBL" id="CACVBM020001063">
    <property type="protein sequence ID" value="CAA7027855.1"/>
    <property type="molecule type" value="Genomic_DNA"/>
</dbReference>
<keyword evidence="4" id="KW-1185">Reference proteome</keyword>
<feature type="domain" description="Retrovirus-related Pol polyprotein from transposon TNT 1-94-like beta-barrel" evidence="1">
    <location>
        <begin position="181"/>
        <end position="262"/>
    </location>
</feature>
<evidence type="ECO:0000313" key="2">
    <source>
        <dbReference type="EMBL" id="CAA7027855.1"/>
    </source>
</evidence>
<evidence type="ECO:0000259" key="1">
    <source>
        <dbReference type="Pfam" id="PF22936"/>
    </source>
</evidence>
<dbReference type="EMBL" id="CACVBM020001732">
    <property type="protein sequence ID" value="CAA7058743.1"/>
    <property type="molecule type" value="Genomic_DNA"/>
</dbReference>
<dbReference type="AlphaFoldDB" id="A0A6D2L2P8"/>
<dbReference type="InterPro" id="IPR054722">
    <property type="entry name" value="PolX-like_BBD"/>
</dbReference>
<dbReference type="PANTHER" id="PTHR47592:SF27">
    <property type="entry name" value="OS08G0421700 PROTEIN"/>
    <property type="match status" value="1"/>
</dbReference>
<dbReference type="PANTHER" id="PTHR47592">
    <property type="entry name" value="PBF68 PROTEIN"/>
    <property type="match status" value="1"/>
</dbReference>